<comment type="caution">
    <text evidence="4">The sequence shown here is derived from an EMBL/GenBank/DDBJ whole genome shotgun (WGS) entry which is preliminary data.</text>
</comment>
<dbReference type="GO" id="GO:0005576">
    <property type="term" value="C:extracellular region"/>
    <property type="evidence" value="ECO:0007669"/>
    <property type="project" value="TreeGrafter"/>
</dbReference>
<evidence type="ECO:0000313" key="5">
    <source>
        <dbReference type="Proteomes" id="UP000054886"/>
    </source>
</evidence>
<dbReference type="Gene3D" id="2.40.70.10">
    <property type="entry name" value="Acid Proteases"/>
    <property type="match status" value="2"/>
</dbReference>
<dbReference type="Pfam" id="PF00026">
    <property type="entry name" value="Asp"/>
    <property type="match status" value="1"/>
</dbReference>
<evidence type="ECO:0000259" key="3">
    <source>
        <dbReference type="PROSITE" id="PS51767"/>
    </source>
</evidence>
<reference evidence="4 5" key="1">
    <citation type="submission" date="2015-10" db="EMBL/GenBank/DDBJ databases">
        <title>Draft genomes sequences of Candida glabrata isolates 1A, 1B, 2A, 2B, 3A and 3B.</title>
        <authorList>
            <person name="Haavelsrud O.E."/>
            <person name="Gaustad P."/>
        </authorList>
    </citation>
    <scope>NUCLEOTIDE SEQUENCE [LARGE SCALE GENOMIC DNA]</scope>
    <source>
        <strain evidence="4">910700640</strain>
    </source>
</reference>
<feature type="chain" id="PRO_5006900556" evidence="2">
    <location>
        <begin position="19"/>
        <end position="451"/>
    </location>
</feature>
<dbReference type="InterPro" id="IPR001461">
    <property type="entry name" value="Aspartic_peptidase_A1"/>
</dbReference>
<name>A0A0W0C8W6_CANGB</name>
<dbReference type="EMBL" id="LLZZ01000176">
    <property type="protein sequence ID" value="KTA96020.1"/>
    <property type="molecule type" value="Genomic_DNA"/>
</dbReference>
<dbReference type="GO" id="GO:0009277">
    <property type="term" value="C:fungal-type cell wall"/>
    <property type="evidence" value="ECO:0007669"/>
    <property type="project" value="TreeGrafter"/>
</dbReference>
<dbReference type="InterPro" id="IPR034164">
    <property type="entry name" value="Pepsin-like_dom"/>
</dbReference>
<sequence>MATRTMLFLLLLVQYVFASNSSEVPLEQYFKSDLRFPNIPVGLTRDGMYYVNATLGTPGQWQQLGLGLAQPYVWVVSGDADSQCNRLDSGCLSGPLYYPQESRTSSTGGDKYSINFIDGISLNGTRYMDVMRLMNVSSSLNVSGVDSGVSFRNHTLTVQNLSFFNADYSSGYLYGSLGLGGTLNSDTELEGDFINHSFFFLDALKEARLINSSSYSLWLGSQKRNGFADTSDANEAGYLIFGAVDPNLVEGEFRKFDMIPYIHPQTGKAFMKNAYLAVDLEGKGVAMGQAANFKSGERKEIITRQASIVTFTDSLNKTSVATFSTVPSSMTSGYIPYATYESDSAYDSMQLYPSKVGSRITSIPGQIAGTVYPGGVIAGDGRSFYDTSRTTTKLQTSTQFDSFSLSGTLGWNDSLASTSSTSRRNTAQHTSPAWLVSLLGSACVLLGSMVI</sequence>
<dbReference type="CDD" id="cd05471">
    <property type="entry name" value="pepsin_like"/>
    <property type="match status" value="1"/>
</dbReference>
<dbReference type="AlphaFoldDB" id="A0A0W0C8W6"/>
<dbReference type="Proteomes" id="UP000054886">
    <property type="component" value="Unassembled WGS sequence"/>
</dbReference>
<evidence type="ECO:0000256" key="1">
    <source>
        <dbReference type="ARBA" id="ARBA00007447"/>
    </source>
</evidence>
<keyword evidence="2" id="KW-0732">Signal</keyword>
<dbReference type="GO" id="GO:0031505">
    <property type="term" value="P:fungal-type cell wall organization"/>
    <property type="evidence" value="ECO:0007669"/>
    <property type="project" value="TreeGrafter"/>
</dbReference>
<evidence type="ECO:0000313" key="4">
    <source>
        <dbReference type="EMBL" id="KTA96020.1"/>
    </source>
</evidence>
<dbReference type="VEuPathDB" id="FungiDB:GVI51_A02189"/>
<organism evidence="4 5">
    <name type="scientific">Candida glabrata</name>
    <name type="common">Yeast</name>
    <name type="synonym">Torulopsis glabrata</name>
    <dbReference type="NCBI Taxonomy" id="5478"/>
    <lineage>
        <taxon>Eukaryota</taxon>
        <taxon>Fungi</taxon>
        <taxon>Dikarya</taxon>
        <taxon>Ascomycota</taxon>
        <taxon>Saccharomycotina</taxon>
        <taxon>Saccharomycetes</taxon>
        <taxon>Saccharomycetales</taxon>
        <taxon>Saccharomycetaceae</taxon>
        <taxon>Nakaseomyces</taxon>
    </lineage>
</organism>
<dbReference type="GO" id="GO:0004190">
    <property type="term" value="F:aspartic-type endopeptidase activity"/>
    <property type="evidence" value="ECO:0007669"/>
    <property type="project" value="InterPro"/>
</dbReference>
<feature type="signal peptide" evidence="2">
    <location>
        <begin position="1"/>
        <end position="18"/>
    </location>
</feature>
<dbReference type="PANTHER" id="PTHR47965:SF105">
    <property type="entry name" value="ASPARTIC PROTEINASE YAPSIN-7"/>
    <property type="match status" value="1"/>
</dbReference>
<accession>A0A0W0C8W6</accession>
<dbReference type="VEuPathDB" id="FungiDB:GWK60_A02233"/>
<proteinExistence type="inferred from homology"/>
<protein>
    <submittedName>
        <fullName evidence="4">Aspartic proteinase yapsin-7</fullName>
    </submittedName>
</protein>
<feature type="domain" description="Peptidase A1" evidence="3">
    <location>
        <begin position="49"/>
        <end position="451"/>
    </location>
</feature>
<dbReference type="InterPro" id="IPR021109">
    <property type="entry name" value="Peptidase_aspartic_dom_sf"/>
</dbReference>
<dbReference type="PANTHER" id="PTHR47965">
    <property type="entry name" value="ASPARTYL PROTEASE-RELATED"/>
    <property type="match status" value="1"/>
</dbReference>
<comment type="similarity">
    <text evidence="1">Belongs to the peptidase A1 family.</text>
</comment>
<dbReference type="SUPFAM" id="SSF50630">
    <property type="entry name" value="Acid proteases"/>
    <property type="match status" value="1"/>
</dbReference>
<evidence type="ECO:0000256" key="2">
    <source>
        <dbReference type="SAM" id="SignalP"/>
    </source>
</evidence>
<gene>
    <name evidence="4" type="ORF">AO440_005468</name>
</gene>
<dbReference type="VEuPathDB" id="FungiDB:B1J91_A02431g"/>
<dbReference type="VEuPathDB" id="FungiDB:CAGL0A02431g"/>
<dbReference type="PROSITE" id="PS51767">
    <property type="entry name" value="PEPTIDASE_A1"/>
    <property type="match status" value="1"/>
</dbReference>
<dbReference type="GO" id="GO:0006508">
    <property type="term" value="P:proteolysis"/>
    <property type="evidence" value="ECO:0007669"/>
    <property type="project" value="InterPro"/>
</dbReference>
<dbReference type="InterPro" id="IPR033121">
    <property type="entry name" value="PEPTIDASE_A1"/>
</dbReference>